<organism evidence="2 3">
    <name type="scientific">Streptomyces halobius</name>
    <dbReference type="NCBI Taxonomy" id="2879846"/>
    <lineage>
        <taxon>Bacteria</taxon>
        <taxon>Bacillati</taxon>
        <taxon>Actinomycetota</taxon>
        <taxon>Actinomycetes</taxon>
        <taxon>Kitasatosporales</taxon>
        <taxon>Streptomycetaceae</taxon>
        <taxon>Streptomyces</taxon>
    </lineage>
</organism>
<dbReference type="EMBL" id="CP086322">
    <property type="protein sequence ID" value="UQA94175.1"/>
    <property type="molecule type" value="Genomic_DNA"/>
</dbReference>
<reference evidence="2" key="1">
    <citation type="submission" date="2021-10" db="EMBL/GenBank/DDBJ databases">
        <title>Streptomyces nigrumlapis sp.nov.,an antimicrobial producing actinobacterium isolated from Black Gobi rocks.</title>
        <authorList>
            <person name="Wen Y."/>
            <person name="Zhang W."/>
            <person name="Liu X.G."/>
        </authorList>
    </citation>
    <scope>NUCLEOTIDE SEQUENCE</scope>
    <source>
        <strain evidence="2">ST13-2-2</strain>
    </source>
</reference>
<accession>A0ABY4M8R7</accession>
<dbReference type="Proteomes" id="UP000830115">
    <property type="component" value="Chromosome"/>
</dbReference>
<dbReference type="RefSeq" id="WP_248865052.1">
    <property type="nucleotide sequence ID" value="NZ_CP086322.1"/>
</dbReference>
<keyword evidence="3" id="KW-1185">Reference proteome</keyword>
<proteinExistence type="predicted"/>
<evidence type="ECO:0000313" key="2">
    <source>
        <dbReference type="EMBL" id="UQA94175.1"/>
    </source>
</evidence>
<protein>
    <submittedName>
        <fullName evidence="2">Uncharacterized protein</fullName>
    </submittedName>
</protein>
<feature type="compositionally biased region" description="Basic and acidic residues" evidence="1">
    <location>
        <begin position="42"/>
        <end position="55"/>
    </location>
</feature>
<sequence>MASAVALIAVVGAVVATVTTLALHFNLPGQLDRQLQASVERSLVRRPHDPSRGDLDFVEMPGEQQQPRSGYRQTVGTV</sequence>
<evidence type="ECO:0000313" key="3">
    <source>
        <dbReference type="Proteomes" id="UP000830115"/>
    </source>
</evidence>
<feature type="compositionally biased region" description="Polar residues" evidence="1">
    <location>
        <begin position="63"/>
        <end position="78"/>
    </location>
</feature>
<name>A0ABY4M8R7_9ACTN</name>
<evidence type="ECO:0000256" key="1">
    <source>
        <dbReference type="SAM" id="MobiDB-lite"/>
    </source>
</evidence>
<feature type="region of interest" description="Disordered" evidence="1">
    <location>
        <begin position="41"/>
        <end position="78"/>
    </location>
</feature>
<gene>
    <name evidence="2" type="ORF">K9S39_21935</name>
</gene>